<dbReference type="SUPFAM" id="SSF53955">
    <property type="entry name" value="Lysozyme-like"/>
    <property type="match status" value="1"/>
</dbReference>
<organism evidence="6 7">
    <name type="scientific">Candidatus Andeanibacterium colombiense</name>
    <dbReference type="NCBI Taxonomy" id="3121345"/>
    <lineage>
        <taxon>Bacteria</taxon>
        <taxon>Pseudomonadati</taxon>
        <taxon>Pseudomonadota</taxon>
        <taxon>Alphaproteobacteria</taxon>
        <taxon>Sphingomonadales</taxon>
        <taxon>Sphingomonadaceae</taxon>
        <taxon>Candidatus Andeanibacterium</taxon>
    </lineage>
</organism>
<evidence type="ECO:0000256" key="2">
    <source>
        <dbReference type="ARBA" id="ARBA00009387"/>
    </source>
</evidence>
<evidence type="ECO:0000313" key="7">
    <source>
        <dbReference type="Proteomes" id="UP001218362"/>
    </source>
</evidence>
<feature type="domain" description="Transglycosylase SLT" evidence="5">
    <location>
        <begin position="495"/>
        <end position="597"/>
    </location>
</feature>
<feature type="chain" id="PRO_5042484912" evidence="4">
    <location>
        <begin position="27"/>
        <end position="663"/>
    </location>
</feature>
<dbReference type="InterPro" id="IPR008939">
    <property type="entry name" value="Lytic_TGlycosylase_superhlx_U"/>
</dbReference>
<dbReference type="GO" id="GO:0042597">
    <property type="term" value="C:periplasmic space"/>
    <property type="evidence" value="ECO:0007669"/>
    <property type="project" value="InterPro"/>
</dbReference>
<dbReference type="GO" id="GO:0004553">
    <property type="term" value="F:hydrolase activity, hydrolyzing O-glycosyl compounds"/>
    <property type="evidence" value="ECO:0007669"/>
    <property type="project" value="InterPro"/>
</dbReference>
<dbReference type="EMBL" id="CP119316">
    <property type="protein sequence ID" value="WEK47343.1"/>
    <property type="molecule type" value="Genomic_DNA"/>
</dbReference>
<evidence type="ECO:0000313" key="6">
    <source>
        <dbReference type="EMBL" id="WEK47343.1"/>
    </source>
</evidence>
<comment type="similarity">
    <text evidence="1">Belongs to the transglycosylase Slt family.</text>
</comment>
<evidence type="ECO:0000256" key="3">
    <source>
        <dbReference type="ARBA" id="ARBA00022729"/>
    </source>
</evidence>
<dbReference type="SUPFAM" id="SSF48435">
    <property type="entry name" value="Bacterial muramidases"/>
    <property type="match status" value="1"/>
</dbReference>
<dbReference type="CDD" id="cd13401">
    <property type="entry name" value="Slt70-like"/>
    <property type="match status" value="1"/>
</dbReference>
<evidence type="ECO:0000256" key="1">
    <source>
        <dbReference type="ARBA" id="ARBA00007734"/>
    </source>
</evidence>
<comment type="similarity">
    <text evidence="2">Belongs to the virb1 family.</text>
</comment>
<accession>A0AAJ5X846</accession>
<feature type="signal peptide" evidence="4">
    <location>
        <begin position="1"/>
        <end position="26"/>
    </location>
</feature>
<dbReference type="InterPro" id="IPR008258">
    <property type="entry name" value="Transglycosylase_SLT_dom_1"/>
</dbReference>
<name>A0AAJ5X846_9SPHN</name>
<dbReference type="PANTHER" id="PTHR37423">
    <property type="entry name" value="SOLUBLE LYTIC MUREIN TRANSGLYCOSYLASE-RELATED"/>
    <property type="match status" value="1"/>
</dbReference>
<dbReference type="Pfam" id="PF01464">
    <property type="entry name" value="SLT"/>
    <property type="match status" value="1"/>
</dbReference>
<reference evidence="6" key="1">
    <citation type="submission" date="2023-03" db="EMBL/GenBank/DDBJ databases">
        <title>Andean soil-derived lignocellulolytic bacterial consortium as a source of novel taxa and putative plastic-active enzymes.</title>
        <authorList>
            <person name="Diaz-Garcia L."/>
            <person name="Chuvochina M."/>
            <person name="Feuerriegel G."/>
            <person name="Bunk B."/>
            <person name="Sproer C."/>
            <person name="Streit W.R."/>
            <person name="Rodriguez L.M."/>
            <person name="Overmann J."/>
            <person name="Jimenez D.J."/>
        </authorList>
    </citation>
    <scope>NUCLEOTIDE SEQUENCE</scope>
    <source>
        <strain evidence="6">MAG 26</strain>
    </source>
</reference>
<keyword evidence="3 4" id="KW-0732">Signal</keyword>
<dbReference type="PANTHER" id="PTHR37423:SF2">
    <property type="entry name" value="MEMBRANE-BOUND LYTIC MUREIN TRANSGLYCOSYLASE C"/>
    <property type="match status" value="1"/>
</dbReference>
<dbReference type="Proteomes" id="UP001218362">
    <property type="component" value="Chromosome"/>
</dbReference>
<dbReference type="Gene3D" id="1.25.20.10">
    <property type="entry name" value="Bacterial muramidases"/>
    <property type="match status" value="1"/>
</dbReference>
<protein>
    <submittedName>
        <fullName evidence="6">Lytic transglycosylase domain-containing protein</fullName>
    </submittedName>
</protein>
<dbReference type="AlphaFoldDB" id="A0AAJ5X846"/>
<dbReference type="InterPro" id="IPR023346">
    <property type="entry name" value="Lysozyme-like_dom_sf"/>
</dbReference>
<dbReference type="KEGG" id="acob:P0Y56_03400"/>
<proteinExistence type="inferred from homology"/>
<sequence>MTRFVRTSVIALAASQLLSGSAPLAAQDGAEWDQARAQLVAQQPGPMAAAISRWQQLTASPAFTFDDYASFILANPGFPDEAKLRGYAEGHVATDVVDAGRLVAFFDRYPPVTNPARAQYALALSAAGRPQAAAIARDAWRGGTMSASAEASLQAVFGAGFTQDDQDARMDALLWDRDTAGGSRQLLRTSLARQTIFGARLTAALGTDPQGAPLPGGRDAALRDPGYVFNIVRQLRKAGRTADAVNLLATRPPLAWRPRDPAAWIEELLVDARNADARGAQRIASSIDDAFEPGEDVSAKGYGLRDDYTSLMWLGGTKSLWELGDPANAAPLFYRYGAAARTPYTRSKGFYWAGLSAAKAGDRAGATRYYEMAAKYPERFYGMLALEKLGRPMPALSATPTAQPTPEARAAFLARPLTRAVREVARDAPWSVGIKFYREISAQAQSEAEAVMVFDLARDIGRRDLAVILGEEAAAKGYYDFTSIAFPTLPAPAGTNWTMVHAIARQESQFAQNALSHAGARGLMQLMPGTAKEQAGKLGMTYLSASLTDDPQYNLRLGDGYFSRMMDYYGGSYPLAIGAYNAGPGRINEWLRANGDPRRGELSWEEWIERIPQKFETRAYIQRVLENAVVYETMHPEKAGYGGPHTLSQLMGGNYLPAAASAN</sequence>
<evidence type="ECO:0000259" key="5">
    <source>
        <dbReference type="Pfam" id="PF01464"/>
    </source>
</evidence>
<evidence type="ECO:0000256" key="4">
    <source>
        <dbReference type="SAM" id="SignalP"/>
    </source>
</evidence>
<dbReference type="Gene3D" id="1.10.530.10">
    <property type="match status" value="1"/>
</dbReference>
<gene>
    <name evidence="6" type="ORF">P0Y56_03400</name>
</gene>